<gene>
    <name evidence="6" type="ORF">LuPra_00861</name>
</gene>
<evidence type="ECO:0000256" key="3">
    <source>
        <dbReference type="ARBA" id="ARBA00022722"/>
    </source>
</evidence>
<reference evidence="7" key="2">
    <citation type="submission" date="2016-04" db="EMBL/GenBank/DDBJ databases">
        <title>First Complete Genome Sequence of a Subdivision 6 Acidobacterium.</title>
        <authorList>
            <person name="Huang S."/>
            <person name="Vieira S."/>
            <person name="Bunk B."/>
            <person name="Riedel T."/>
            <person name="Sproeer C."/>
            <person name="Overmann J."/>
        </authorList>
    </citation>
    <scope>NUCLEOTIDE SEQUENCE [LARGE SCALE GENOMIC DNA]</scope>
    <source>
        <strain evidence="7">DSM 100886 HEG_-6_39</strain>
    </source>
</reference>
<dbReference type="GO" id="GO:0016787">
    <property type="term" value="F:hydrolase activity"/>
    <property type="evidence" value="ECO:0007669"/>
    <property type="project" value="UniProtKB-KW"/>
</dbReference>
<sequence length="91" mass="9928">MPASIQTFACGSLLKPELCEGRTHLPGAHPGAISDIRAYASVGEEVFLADRMRQDAIIRKLEIIGEAVKQLSEATRAQRPEIPWKRIACAA</sequence>
<dbReference type="STRING" id="1855912.LuPra_00861"/>
<evidence type="ECO:0000313" key="7">
    <source>
        <dbReference type="Proteomes" id="UP000076079"/>
    </source>
</evidence>
<name>A0A143PGM6_LUTPR</name>
<organism evidence="6 7">
    <name type="scientific">Luteitalea pratensis</name>
    <dbReference type="NCBI Taxonomy" id="1855912"/>
    <lineage>
        <taxon>Bacteria</taxon>
        <taxon>Pseudomonadati</taxon>
        <taxon>Acidobacteriota</taxon>
        <taxon>Vicinamibacteria</taxon>
        <taxon>Vicinamibacterales</taxon>
        <taxon>Vicinamibacteraceae</taxon>
        <taxon>Luteitalea</taxon>
    </lineage>
</organism>
<evidence type="ECO:0000256" key="5">
    <source>
        <dbReference type="ARBA" id="ARBA00022801"/>
    </source>
</evidence>
<dbReference type="EMBL" id="CP015136">
    <property type="protein sequence ID" value="AMY07685.1"/>
    <property type="molecule type" value="Genomic_DNA"/>
</dbReference>
<reference evidence="6 7" key="1">
    <citation type="journal article" date="2016" name="Genome Announc.">
        <title>First Complete Genome Sequence of a Subdivision 6 Acidobacterium Strain.</title>
        <authorList>
            <person name="Huang S."/>
            <person name="Vieira S."/>
            <person name="Bunk B."/>
            <person name="Riedel T."/>
            <person name="Sproer C."/>
            <person name="Overmann J."/>
        </authorList>
    </citation>
    <scope>NUCLEOTIDE SEQUENCE [LARGE SCALE GENOMIC DNA]</scope>
    <source>
        <strain evidence="7">DSM 100886 HEG_-6_39</strain>
    </source>
</reference>
<dbReference type="Pfam" id="PF01934">
    <property type="entry name" value="HepT-like"/>
    <property type="match status" value="1"/>
</dbReference>
<evidence type="ECO:0000256" key="1">
    <source>
        <dbReference type="ARBA" id="ARBA00022553"/>
    </source>
</evidence>
<dbReference type="PANTHER" id="PTHR34139:SF1">
    <property type="entry name" value="RNASE MJ1380-RELATED"/>
    <property type="match status" value="1"/>
</dbReference>
<dbReference type="GO" id="GO:0110001">
    <property type="term" value="C:toxin-antitoxin complex"/>
    <property type="evidence" value="ECO:0007669"/>
    <property type="project" value="InterPro"/>
</dbReference>
<keyword evidence="3" id="KW-0540">Nuclease</keyword>
<dbReference type="Proteomes" id="UP000076079">
    <property type="component" value="Chromosome"/>
</dbReference>
<dbReference type="AlphaFoldDB" id="A0A143PGM6"/>
<evidence type="ECO:0000256" key="2">
    <source>
        <dbReference type="ARBA" id="ARBA00022649"/>
    </source>
</evidence>
<dbReference type="InterPro" id="IPR008201">
    <property type="entry name" value="HepT-like"/>
</dbReference>
<proteinExistence type="predicted"/>
<keyword evidence="4" id="KW-0547">Nucleotide-binding</keyword>
<protein>
    <submittedName>
        <fullName evidence="6">Uncharacterized protein</fullName>
    </submittedName>
</protein>
<dbReference type="InterPro" id="IPR051813">
    <property type="entry name" value="HepT_RNase_toxin"/>
</dbReference>
<evidence type="ECO:0000256" key="4">
    <source>
        <dbReference type="ARBA" id="ARBA00022741"/>
    </source>
</evidence>
<keyword evidence="2" id="KW-1277">Toxin-antitoxin system</keyword>
<dbReference type="PANTHER" id="PTHR34139">
    <property type="entry name" value="UPF0331 PROTEIN MJ0127"/>
    <property type="match status" value="1"/>
</dbReference>
<accession>A0A143PGM6</accession>
<keyword evidence="1" id="KW-0597">Phosphoprotein</keyword>
<dbReference type="GO" id="GO:0000166">
    <property type="term" value="F:nucleotide binding"/>
    <property type="evidence" value="ECO:0007669"/>
    <property type="project" value="UniProtKB-KW"/>
</dbReference>
<evidence type="ECO:0000313" key="6">
    <source>
        <dbReference type="EMBL" id="AMY07685.1"/>
    </source>
</evidence>
<keyword evidence="5" id="KW-0378">Hydrolase</keyword>
<dbReference type="KEGG" id="abac:LuPra_00861"/>
<dbReference type="GO" id="GO:0004540">
    <property type="term" value="F:RNA nuclease activity"/>
    <property type="evidence" value="ECO:0007669"/>
    <property type="project" value="InterPro"/>
</dbReference>
<keyword evidence="7" id="KW-1185">Reference proteome</keyword>